<proteinExistence type="predicted"/>
<evidence type="ECO:0000313" key="1">
    <source>
        <dbReference type="EMBL" id="SHJ79843.1"/>
    </source>
</evidence>
<keyword evidence="2" id="KW-1185">Reference proteome</keyword>
<dbReference type="AlphaFoldDB" id="A0A1M6M984"/>
<name>A0A1M6M984_9FIRM</name>
<dbReference type="Proteomes" id="UP000184536">
    <property type="component" value="Unassembled WGS sequence"/>
</dbReference>
<sequence>MACRNRIINKIQNNKGMILDMKSKDKYKVLIVAYKNIDEATQKKIEKYALRSITSVDQLEHDKNFYSNSTKAFSMNDRISIYIDWITEEAAEKIQEGYTIAILELPIEKSEGKVVGTVKALDIVFGDDVQILTERSV</sequence>
<accession>A0A1M6M984</accession>
<dbReference type="OrthoDB" id="1707234at2"/>
<protein>
    <submittedName>
        <fullName evidence="1">Uncharacterized protein</fullName>
    </submittedName>
</protein>
<organism evidence="1 2">
    <name type="scientific">Geosporobacter subterraneus DSM 17957</name>
    <dbReference type="NCBI Taxonomy" id="1121919"/>
    <lineage>
        <taxon>Bacteria</taxon>
        <taxon>Bacillati</taxon>
        <taxon>Bacillota</taxon>
        <taxon>Clostridia</taxon>
        <taxon>Peptostreptococcales</taxon>
        <taxon>Thermotaleaceae</taxon>
        <taxon>Geosporobacter</taxon>
    </lineage>
</organism>
<dbReference type="EMBL" id="FQZV01000042">
    <property type="protein sequence ID" value="SHJ79843.1"/>
    <property type="molecule type" value="Genomic_DNA"/>
</dbReference>
<dbReference type="RefSeq" id="WP_110941957.1">
    <property type="nucleotide sequence ID" value="NZ_FQZV01000042.1"/>
</dbReference>
<evidence type="ECO:0000313" key="2">
    <source>
        <dbReference type="Proteomes" id="UP000184536"/>
    </source>
</evidence>
<reference evidence="2" key="1">
    <citation type="submission" date="2016-11" db="EMBL/GenBank/DDBJ databases">
        <authorList>
            <person name="Varghese N."/>
            <person name="Submissions S."/>
        </authorList>
    </citation>
    <scope>NUCLEOTIDE SEQUENCE [LARGE SCALE GENOMIC DNA]</scope>
    <source>
        <strain evidence="2">DSM 17957</strain>
    </source>
</reference>
<gene>
    <name evidence="1" type="ORF">SAMN02745975_02905</name>
</gene>